<evidence type="ECO:0000313" key="1">
    <source>
        <dbReference type="EMBL" id="KAH9331091.1"/>
    </source>
</evidence>
<accession>A0AA38GYR1</accession>
<dbReference type="Proteomes" id="UP000824469">
    <property type="component" value="Unassembled WGS sequence"/>
</dbReference>
<reference evidence="1 2" key="1">
    <citation type="journal article" date="2021" name="Nat. Plants">
        <title>The Taxus genome provides insights into paclitaxel biosynthesis.</title>
        <authorList>
            <person name="Xiong X."/>
            <person name="Gou J."/>
            <person name="Liao Q."/>
            <person name="Li Y."/>
            <person name="Zhou Q."/>
            <person name="Bi G."/>
            <person name="Li C."/>
            <person name="Du R."/>
            <person name="Wang X."/>
            <person name="Sun T."/>
            <person name="Guo L."/>
            <person name="Liang H."/>
            <person name="Lu P."/>
            <person name="Wu Y."/>
            <person name="Zhang Z."/>
            <person name="Ro D.K."/>
            <person name="Shang Y."/>
            <person name="Huang S."/>
            <person name="Yan J."/>
        </authorList>
    </citation>
    <scope>NUCLEOTIDE SEQUENCE [LARGE SCALE GENOMIC DNA]</scope>
    <source>
        <strain evidence="1">Ta-2019</strain>
    </source>
</reference>
<sequence>LNRETWNFQELAIGMIYTFDYFSTKPPVNEALQVMKHLTLGYSAKDEELIHELLCESDLEACFEEEETNAEKLGCAYLEKEKGKMFYVIDDEEVDNLDAENIE</sequence>
<feature type="non-terminal residue" evidence="1">
    <location>
        <position position="103"/>
    </location>
</feature>
<keyword evidence="2" id="KW-1185">Reference proteome</keyword>
<feature type="non-terminal residue" evidence="1">
    <location>
        <position position="1"/>
    </location>
</feature>
<protein>
    <submittedName>
        <fullName evidence="1">Uncharacterized protein</fullName>
    </submittedName>
</protein>
<gene>
    <name evidence="1" type="ORF">KI387_003199</name>
</gene>
<dbReference type="AlphaFoldDB" id="A0AA38GYR1"/>
<proteinExistence type="predicted"/>
<evidence type="ECO:0000313" key="2">
    <source>
        <dbReference type="Proteomes" id="UP000824469"/>
    </source>
</evidence>
<comment type="caution">
    <text evidence="1">The sequence shown here is derived from an EMBL/GenBank/DDBJ whole genome shotgun (WGS) entry which is preliminary data.</text>
</comment>
<name>A0AA38GYR1_TAXCH</name>
<dbReference type="EMBL" id="JAHRHJ020000001">
    <property type="protein sequence ID" value="KAH9331091.1"/>
    <property type="molecule type" value="Genomic_DNA"/>
</dbReference>
<organism evidence="1 2">
    <name type="scientific">Taxus chinensis</name>
    <name type="common">Chinese yew</name>
    <name type="synonym">Taxus wallichiana var. chinensis</name>
    <dbReference type="NCBI Taxonomy" id="29808"/>
    <lineage>
        <taxon>Eukaryota</taxon>
        <taxon>Viridiplantae</taxon>
        <taxon>Streptophyta</taxon>
        <taxon>Embryophyta</taxon>
        <taxon>Tracheophyta</taxon>
        <taxon>Spermatophyta</taxon>
        <taxon>Pinopsida</taxon>
        <taxon>Pinidae</taxon>
        <taxon>Conifers II</taxon>
        <taxon>Cupressales</taxon>
        <taxon>Taxaceae</taxon>
        <taxon>Taxus</taxon>
    </lineage>
</organism>